<evidence type="ECO:0008006" key="9">
    <source>
        <dbReference type="Google" id="ProtNLM"/>
    </source>
</evidence>
<sequence length="135" mass="15392">MKKTLYAGILISTLFIGLFSSFASKAESTVGYFGFEPDIITNYIGQSNKKLGYVRITVDLMLSDMSNIAIVEHHTPLLRDALVEILSKESEEKIKSLTGREEIRKRCADKLKTLLKQETGQEIIREVLFTKYLYH</sequence>
<evidence type="ECO:0000256" key="7">
    <source>
        <dbReference type="ARBA" id="ARBA00023136"/>
    </source>
</evidence>
<protein>
    <recommendedName>
        <fullName evidence="9">Flagellar protein FliL</fullName>
    </recommendedName>
</protein>
<comment type="subcellular location">
    <subcellularLocation>
        <location evidence="1">Cell membrane</location>
        <topology evidence="1">Single-pass membrane protein</topology>
    </subcellularLocation>
</comment>
<dbReference type="InterPro" id="IPR005503">
    <property type="entry name" value="FliL"/>
</dbReference>
<dbReference type="Pfam" id="PF03748">
    <property type="entry name" value="FliL"/>
    <property type="match status" value="1"/>
</dbReference>
<keyword evidence="4" id="KW-0812">Transmembrane</keyword>
<reference evidence="8" key="1">
    <citation type="journal article" date="2015" name="Nature">
        <title>Complex archaea that bridge the gap between prokaryotes and eukaryotes.</title>
        <authorList>
            <person name="Spang A."/>
            <person name="Saw J.H."/>
            <person name="Jorgensen S.L."/>
            <person name="Zaremba-Niedzwiedzka K."/>
            <person name="Martijn J."/>
            <person name="Lind A.E."/>
            <person name="van Eijk R."/>
            <person name="Schleper C."/>
            <person name="Guy L."/>
            <person name="Ettema T.J."/>
        </authorList>
    </citation>
    <scope>NUCLEOTIDE SEQUENCE</scope>
</reference>
<proteinExistence type="predicted"/>
<evidence type="ECO:0000256" key="4">
    <source>
        <dbReference type="ARBA" id="ARBA00022692"/>
    </source>
</evidence>
<keyword evidence="2" id="KW-1003">Cell membrane</keyword>
<evidence type="ECO:0000256" key="5">
    <source>
        <dbReference type="ARBA" id="ARBA00022779"/>
    </source>
</evidence>
<keyword evidence="6" id="KW-1133">Transmembrane helix</keyword>
<dbReference type="GO" id="GO:0071978">
    <property type="term" value="P:bacterial-type flagellum-dependent swarming motility"/>
    <property type="evidence" value="ECO:0007669"/>
    <property type="project" value="TreeGrafter"/>
</dbReference>
<name>A0A0F9DUP8_9ZZZZ</name>
<evidence type="ECO:0000256" key="6">
    <source>
        <dbReference type="ARBA" id="ARBA00022989"/>
    </source>
</evidence>
<dbReference type="EMBL" id="LAZR01027493">
    <property type="protein sequence ID" value="KKL65563.1"/>
    <property type="molecule type" value="Genomic_DNA"/>
</dbReference>
<dbReference type="GO" id="GO:0005886">
    <property type="term" value="C:plasma membrane"/>
    <property type="evidence" value="ECO:0007669"/>
    <property type="project" value="UniProtKB-SubCell"/>
</dbReference>
<evidence type="ECO:0000313" key="8">
    <source>
        <dbReference type="EMBL" id="KKL65563.1"/>
    </source>
</evidence>
<comment type="caution">
    <text evidence="8">The sequence shown here is derived from an EMBL/GenBank/DDBJ whole genome shotgun (WGS) entry which is preliminary data.</text>
</comment>
<evidence type="ECO:0000256" key="3">
    <source>
        <dbReference type="ARBA" id="ARBA00022500"/>
    </source>
</evidence>
<gene>
    <name evidence="8" type="ORF">LCGC14_2153760</name>
</gene>
<keyword evidence="5" id="KW-0283">Flagellar rotation</keyword>
<accession>A0A0F9DUP8</accession>
<dbReference type="AlphaFoldDB" id="A0A0F9DUP8"/>
<evidence type="ECO:0000256" key="1">
    <source>
        <dbReference type="ARBA" id="ARBA00004162"/>
    </source>
</evidence>
<dbReference type="GO" id="GO:0009425">
    <property type="term" value="C:bacterial-type flagellum basal body"/>
    <property type="evidence" value="ECO:0007669"/>
    <property type="project" value="InterPro"/>
</dbReference>
<dbReference type="PANTHER" id="PTHR35091:SF5">
    <property type="entry name" value="FLAGELLAR PROTEIN FLIL"/>
    <property type="match status" value="1"/>
</dbReference>
<evidence type="ECO:0000256" key="2">
    <source>
        <dbReference type="ARBA" id="ARBA00022475"/>
    </source>
</evidence>
<keyword evidence="7" id="KW-0472">Membrane</keyword>
<organism evidence="8">
    <name type="scientific">marine sediment metagenome</name>
    <dbReference type="NCBI Taxonomy" id="412755"/>
    <lineage>
        <taxon>unclassified sequences</taxon>
        <taxon>metagenomes</taxon>
        <taxon>ecological metagenomes</taxon>
    </lineage>
</organism>
<dbReference type="PANTHER" id="PTHR35091">
    <property type="entry name" value="FLAGELLAR PROTEIN FLIL"/>
    <property type="match status" value="1"/>
</dbReference>
<keyword evidence="3" id="KW-0145">Chemotaxis</keyword>
<dbReference type="GO" id="GO:0006935">
    <property type="term" value="P:chemotaxis"/>
    <property type="evidence" value="ECO:0007669"/>
    <property type="project" value="UniProtKB-KW"/>
</dbReference>